<reference evidence="2 3" key="1">
    <citation type="submission" date="2016-04" db="EMBL/GenBank/DDBJ databases">
        <title>Genome sequence of Methanobrevibacter curvatus DSM 11111.</title>
        <authorList>
            <person name="Poehlein A."/>
            <person name="Seedorf H."/>
            <person name="Daniel R."/>
        </authorList>
    </citation>
    <scope>NUCLEOTIDE SEQUENCE [LARGE SCALE GENOMIC DNA]</scope>
    <source>
        <strain evidence="2 3">DSM 11111</strain>
    </source>
</reference>
<keyword evidence="3" id="KW-1185">Reference proteome</keyword>
<accession>A0A165Z2G8</accession>
<evidence type="ECO:0000256" key="1">
    <source>
        <dbReference type="SAM" id="Phobius"/>
    </source>
</evidence>
<dbReference type="RefSeq" id="WP_067092676.1">
    <property type="nucleotide sequence ID" value="NZ_LWMV01000222.1"/>
</dbReference>
<keyword evidence="1" id="KW-0812">Transmembrane</keyword>
<dbReference type="InterPro" id="IPR009339">
    <property type="entry name" value="DUF998"/>
</dbReference>
<sequence>MNNTSNKNLIKIISFFGLIGLIFYFLHVITGEIFYPNYDPLAQAISDLTALNSPSRNISSLFSILYGIFTVIFSIGFFTYFKGKINRIVTSASFVFAIMTIISFLGYTFFPLSESGYAGSFQDQMHILVTVFVVIFTIATLILFFVGFFKTKEYKYFGIISLVILILLFVGAMLMNILPNEYLGIAERINVYSIVIFTGLLSLWMYKHLKKIEGMALSLT</sequence>
<dbReference type="OrthoDB" id="378936at2157"/>
<keyword evidence="1" id="KW-0472">Membrane</keyword>
<dbReference type="Proteomes" id="UP000077245">
    <property type="component" value="Unassembled WGS sequence"/>
</dbReference>
<dbReference type="EMBL" id="LWMV01000222">
    <property type="protein sequence ID" value="KZX10168.1"/>
    <property type="molecule type" value="Genomic_DNA"/>
</dbReference>
<feature type="transmembrane region" description="Helical" evidence="1">
    <location>
        <begin position="127"/>
        <end position="149"/>
    </location>
</feature>
<gene>
    <name evidence="2" type="ORF">MBCUR_19030</name>
</gene>
<proteinExistence type="predicted"/>
<protein>
    <recommendedName>
        <fullName evidence="4">Frag1/DRAM/Sfk1 family protein</fullName>
    </recommendedName>
</protein>
<dbReference type="STRING" id="49547.MBCUR_19030"/>
<comment type="caution">
    <text evidence="2">The sequence shown here is derived from an EMBL/GenBank/DDBJ whole genome shotgun (WGS) entry which is preliminary data.</text>
</comment>
<feature type="transmembrane region" description="Helical" evidence="1">
    <location>
        <begin position="156"/>
        <end position="177"/>
    </location>
</feature>
<feature type="transmembrane region" description="Helical" evidence="1">
    <location>
        <begin position="12"/>
        <end position="38"/>
    </location>
</feature>
<evidence type="ECO:0000313" key="3">
    <source>
        <dbReference type="Proteomes" id="UP000077245"/>
    </source>
</evidence>
<dbReference type="Pfam" id="PF06197">
    <property type="entry name" value="DUF998"/>
    <property type="match status" value="1"/>
</dbReference>
<keyword evidence="1" id="KW-1133">Transmembrane helix</keyword>
<dbReference type="PATRIC" id="fig|49547.3.peg.2011"/>
<evidence type="ECO:0000313" key="2">
    <source>
        <dbReference type="EMBL" id="KZX10168.1"/>
    </source>
</evidence>
<feature type="transmembrane region" description="Helical" evidence="1">
    <location>
        <begin position="189"/>
        <end position="206"/>
    </location>
</feature>
<name>A0A165Z2G8_9EURY</name>
<feature type="transmembrane region" description="Helical" evidence="1">
    <location>
        <begin position="58"/>
        <end position="81"/>
    </location>
</feature>
<evidence type="ECO:0008006" key="4">
    <source>
        <dbReference type="Google" id="ProtNLM"/>
    </source>
</evidence>
<feature type="transmembrane region" description="Helical" evidence="1">
    <location>
        <begin position="88"/>
        <end position="107"/>
    </location>
</feature>
<dbReference type="AlphaFoldDB" id="A0A165Z2G8"/>
<organism evidence="2 3">
    <name type="scientific">Methanobrevibacter curvatus</name>
    <dbReference type="NCBI Taxonomy" id="49547"/>
    <lineage>
        <taxon>Archaea</taxon>
        <taxon>Methanobacteriati</taxon>
        <taxon>Methanobacteriota</taxon>
        <taxon>Methanomada group</taxon>
        <taxon>Methanobacteria</taxon>
        <taxon>Methanobacteriales</taxon>
        <taxon>Methanobacteriaceae</taxon>
        <taxon>Methanobrevibacter</taxon>
    </lineage>
</organism>